<dbReference type="GO" id="GO:0043041">
    <property type="term" value="P:amino acid activation for nonribosomal peptide biosynthetic process"/>
    <property type="evidence" value="ECO:0007669"/>
    <property type="project" value="TreeGrafter"/>
</dbReference>
<dbReference type="PROSITE" id="PS00012">
    <property type="entry name" value="PHOSPHOPANTETHEINE"/>
    <property type="match status" value="4"/>
</dbReference>
<dbReference type="NCBIfam" id="TIGR01733">
    <property type="entry name" value="AA-adenyl-dom"/>
    <property type="match status" value="5"/>
</dbReference>
<dbReference type="Gene3D" id="1.10.1200.10">
    <property type="entry name" value="ACP-like"/>
    <property type="match status" value="6"/>
</dbReference>
<dbReference type="SUPFAM" id="SSF47336">
    <property type="entry name" value="ACP-like"/>
    <property type="match status" value="6"/>
</dbReference>
<dbReference type="FunFam" id="3.40.50.980:FF:000001">
    <property type="entry name" value="Non-ribosomal peptide synthetase"/>
    <property type="match status" value="5"/>
</dbReference>
<dbReference type="FunFam" id="3.30.559.30:FF:000001">
    <property type="entry name" value="Non-ribosomal peptide synthetase"/>
    <property type="match status" value="4"/>
</dbReference>
<evidence type="ECO:0000313" key="9">
    <source>
        <dbReference type="Proteomes" id="UP000199545"/>
    </source>
</evidence>
<dbReference type="Gene3D" id="3.40.50.980">
    <property type="match status" value="10"/>
</dbReference>
<organism evidence="8 9">
    <name type="scientific">Thermoflavimicrobium dichotomicum</name>
    <dbReference type="NCBI Taxonomy" id="46223"/>
    <lineage>
        <taxon>Bacteria</taxon>
        <taxon>Bacillati</taxon>
        <taxon>Bacillota</taxon>
        <taxon>Bacilli</taxon>
        <taxon>Bacillales</taxon>
        <taxon>Thermoactinomycetaceae</taxon>
        <taxon>Thermoflavimicrobium</taxon>
    </lineage>
</organism>
<dbReference type="FunFam" id="2.30.38.10:FF:000001">
    <property type="entry name" value="Non-ribosomal peptide synthetase PvdI"/>
    <property type="match status" value="5"/>
</dbReference>
<dbReference type="NCBIfam" id="NF003417">
    <property type="entry name" value="PRK04813.1"/>
    <property type="match status" value="6"/>
</dbReference>
<dbReference type="Pfam" id="PF00668">
    <property type="entry name" value="Condensation"/>
    <property type="match status" value="7"/>
</dbReference>
<dbReference type="InterPro" id="IPR045851">
    <property type="entry name" value="AMP-bd_C_sf"/>
</dbReference>
<dbReference type="CDD" id="cd19531">
    <property type="entry name" value="LCL_NRPS-like"/>
    <property type="match status" value="4"/>
</dbReference>
<sequence>MKTRSFQTEMQALEKALKQHPMVSDAVVVSREMETNEQQLIAYVVLQQETSEMMEKEVMASVNDEVRSDVVSNRAAEEHGDPEIRQTLLTWLDKEWGSEVELADLVILADLPLTADGEVDQESLPVPPALQKVLPRTVTEEMIAEIWTEFFEQEEISVFQDFFQMGGDDLLAEELHIYLQQVFNLPLPPQIVYEAPTIAQLAERIEKELGQTAPEKSTWSTIQPVSRKERIFPMSYAQRRLWFFEKWMPHTAVYNIPSAVRIHGDLHLQALEQSLETLVGRHEALRTTFSEIDGEPVQIIAEHVKMNLRVEDLRKEEDPEAQVIARIKEDAEQPFDLKQGPLVRASLFQMDDNDWILLITIHHIVADGWSMGVFFKELWTVYSTLTQQESISLPDLPIQYVDYTLWQQDWLKEEVQAKQLAYWKKQLADLPVLQLPTDYPRPARQTFHGAIHNITLPQDLAQELQALGKQEGTSLFMTLLAGFQILLSRYSGQEDIAVGSPIAGRNRKELEGVMGFFVNTLVFRTDLSGNPSFRELLARVREMALEAYAHQDVPFEKVVDELQPERSLSHSPLFQVMFTLQNMPLAFEDVHGLTIRPVSVQQDIAKFDLTLTMMESNDGLVATFEYNTDLFAPETIARMARHFRQLLAGAAAQPDQPIGSLTMLTKEEEEELRRWNETKVAYPREASVGDLFAQQAVATPDQIAVVFGDHSLTYQELNQRANQVAHYLRKQGVGLETMVGIAMDRSLDLIVALLGVLKAGGAYVPLDPTYPKERLAYMVEDAQVRVLLTQSHLAETWSLENTQMIMIDQAWEEIEQQSTDDPAPVACGENLAYVMYTSGSTGKPKGVEVIHRGIVRLVKGANYARFDADEVFLQLAPVAFDASTLEIWGPLLNGAKLVVMPPHQPSLEEIAEALQKYQVTTLWLTSGLFNLMADHHVEALKGLRQLLVGGDVVSVPHVRKVLALGGVQIINGYGPTENTTFTCCYSIPADWSGGSSVPIGRPISNTEVYVLDRYGQPVPIGIPGELFVGGDGLARGYHRRPELTAERFVAHPFRDDPEARLYKTGDLVRYLPDGNLEFLGRLDHQVKVRGFRIELGEIEAVLNQHPAVKEAVVIVREDVPGDKRLVAYLVCEQGLDQSGDWRAYAKERLPEYMVPSAFVVMDSLPLNPNGKVDRKALPAPDLSLQSEESAQASTPIEEIVAGIWHEVLRVPQVAVRQNFFELGGNSLLATQVIARLNQAFAIDLPLRVLFEKPTVRELSEVIEGLLRGEVESVERNIQPKDRQGQAFPLSYAQQRLWFLDRLMNQSAVYNIPFALRLKGKLHIPAFEESWQVLFRRHESLRTVFQEEEGQAVQVVVEQVNGWWQSLDLRAEQDPEGTAMRHLREDASKPFDLSQGPLVRVKLCQMADDEWLLYINMHHIISDGWSLGVLTRELFAIYEAKVSGEIPSLPELPIQYADYALWQRECQSEESLSNQLAYWKKQLADVPVLQLPTDYPRPAEQTFHGATYRMTLPRDILTELEALSQKNGVTLFMTLLAAFQTLLCRYSGQEDIAVGSPIAGRNHADLEGLIGFFVNTLVYRTDLSGNPSFRELLARVREVALGAYTHQDVPFEKVVDELEPDRHLSHTPLFQVMFALQNASASVPEMGELQVEAVEIEHTTAKFDLILNAAESEEGLVIAFEYNTDLFADSTIARMAAQFGTLLQGIIANPDQPIGQLPILTEDERQLLSAWNQTQLPIPLDDCVHKWVERRAEEQPEALAVASETTHLTYGELNRRANQLAHYLNKRGVGQGSLVGVCMERSPELVIGLLGILKTGSTYVPIDPAYPADRITYMLEDAQVDILLTQAHLEGQLPKVDRMICLDEDWTEISRESTENLYVPVTVDSLAYVIYTSGSTGKPKGVMVQHRSLLNLVFWHLREYELSATDRTTLLAGVAFDASVWEIWPTLVAGASLHIPTDDTRLSPEALRDWLVENEITISFVPTPLLEQLLFVPWPESLALRKLLTGGDQLRYYPANDFPVEVINHYGPTESTVVATMAKVPTADQADHGLPPIGRPIANTEVYVLDRDLQPVPLGVPGELYIGGDSLAQGYLHRPELTLERFIPHPFSTDPQARLYRTGDLVRFLPDGQLEYLGRMDQQVKIRGFRIELGEIEAILSEHPAVKEAVVVVREDVPGDKRLAAYVVPENQATFTAEEGRQFLKRQLPEYMVPAAFVTLSALPLTANGKIDRRALPAPDWNEVQEGAYVAPRNEVEQKLAEIWQQVLRIQRVGIHDNFFALGGDSILSIQIVAKANQQGLCLTPKQLFERQTIAELAQAVGQVAMVEAEQGVLTGEVPLYSIQQWFFEQEMSNRHHWNQSMFLLTGKPLQPRLIQETLVHLLIYHDALRLRFVEQDGKWRQFYGGLDDAVPFDYVDVSHLEADEQRHVIEEVAEKTQTSLHLSQGPLLRVVYFNCGEGAPGRLLFVAHHLVIDGVSWRILLGDFVMVYKQLERGQTVRLPQKTASYRQWVQQLAAYTQSGALKQEQSIWLQQLDQPTATLPVDHPAGENTEAFTQTVTLSLEPEETQALLKEVPRAYRAQIQEVLLTALGQTLAKWTGQSCFRIHLEEHGREEMVEGVDVSRTVGWFTSMYPVLLALHGEKSPIEAIKAVKEQLRRIPNQGMGYGLLHYLSDQETAEVFKKQSGKGTDISFNYLGQFDQTMNADGFFIGEAPESRGHHVDPATPRPHLLDVVGGIVGGQLHITWMFSEKVFRRDTVARIAEIYIDCLRTLITACQEEERGYTPSDFPLAQLTQTELDQVLRLYPDAEDIYPLSPLQEGLWFHSLVDEGEGDYVVQMMFTLAGKLDVPAFMEAWKRIAQRYSVLRTAIVAEGLARPHQVVLKQVELPILVEDWTERTPAEQEDFLQSYLEQDRKRGFSLNQAPFMRLALFKQGEESYQFVWTYHHVILDGWSMPLIFQDLFTLYESLTTEQPIQLEEVRPYREYIAWLQKQDQEEAETFWRTKFKGFTTPTVLPAWKTQSSQEKPAYQERVVYLSEEMTARLTDFVRQHRMTVNTVVQGAWAYLLSRYSGENDVVYGATVSGRPADLPGVEKMVGLFINTLPVRVQVPMEQTVLAWLKQLQLEQLELRQYEYTPLVDIQSWSELPAGASLFDTLVVFENYPVGEVANRVPGELDILQAKGLEQVSYPLTLIVAPGEQLYLKWMFDANRFPDETIARMIEQLQVILRDLVECPEQPVAQVDILTEEETHLLAEWNDTACDYPMDHTIHEWVEQQVKRTPAAIAVMTEERALTYEALNHRANRLAHFLQKQGVEPEVRVGIFMNRSLDLLVGILAVLKAGGTYVPLDPAYPKERLLYMLSDAQARVILTQAALEPELKEVSASVIAVDRDASEWAAEAEDDPQSLASADHLAYLIYTSGSTGQPKGVMITHRNASALIHWARTVFTPEELQGVLASTSICFDLSVFEMFVPLSVGGTVILAENALQLPELSMKDQVTLINTVPSAMAELLRIKGIPASVRTVNLAGEPLPNQLAQQIYALGTVEKVYNLYGPSEDTTYSTYALVEKGADTQPPIGRPLSNTQAYVLDARLRPVPIGVPGELYLSGAGVARGYLHKEEMTAERFIPSPWAKGETTRLYKTGDLVRYREDGQLEFLGRIDHQVKIRGYRIELGEIEAVLRKHPTVQDVVVVAREDIPGDKRLVAYVVSEQADTDAWQQHVKQKLPDYMIPSVFVVMDALPLTPNGKLDRKALPAPKQTGSDQAYVAPRTATEEILAAIWSEVLRIQPVGVHDHFFELGGHSLLATQVMARIHETFQIQLPLRILFEKPVLSELAQEIDSKVQGVSLQVTTIPKISRQSHQLPLSYAQQRLWFLDQLKPGNVAYNLPFALRLEGKVDPLALERSFHALIDRHESMRTTFKKIDGQVVQVIGESGRDAWKVVDLAREAEPMEQALSHIHADIERPFVLHQGPLIRAILYRLAEEDWLLYVNMHHIVSDGWSMQVFFRDLIQLYTAETRGEQAQLPDLLIQYADFAAWQQTWLQEEVLEKQLAYWKQQLADVPVLQLPTDFPRPAEQTFHGDAYRMVLSGELVEQLQELSRKEGTTLFMTLLAAFQLLLCRYSRQEDIAVGSPIAGRNHKETEELIGFFVNTLVFRTDLSGNPSFRELLHRVREVALGAYAHQDVPFEKVVDELQPERNLSHSPLFQVMFALQNMPGIAEAFEDLTVQSLELPVRTAKFDLTLTMGEGEDGFAAVFEFNTDLFKAETIQRMAAQFQQLLQAIVREPEQTIHQLPLLTDEEQKQLQAWNQTWTDFPADRAVHEWVAWRAERDPDQVAVDDGTAVWTYKELNRRANQLAHALQKRGVSSGDVVGICMERSPELVISVLAVLKAGAAYVPMDPAYPQERLAYMMADAEVSVILCRTAQQAEWMLEAGKQVICWQTDESLIAAESQAAPEVSVFVDQLAYMIYTSGSTGQPKGVRITHRSLLNLVFWHIREYELTSKDRTALIAGPAFDASVWELWPTLVAGASLCIPSEEVRLAPDQLRDWFIQEQVTVSFVPTPLLESLLTLEWPQRLPLRKLLTGGDQLHVYPPADIPVDVVNHYGPTENTVVTTACLVPKGGEGQTLPPIGRPIANTEVYVLDAWLQPVPIGVPGELYVGGLGLAEGYHRRPELTKERFIPHPFRKDSGERLYKTGDLVRFLPDGQLEFLGRIDQQVKIRGFRIELGEIETILSQHEEIKEAAVIARADQTGETRLVAYLVLEPEAKESDWQTYLKQKLPEYMVPSAFMVMDAIPLTANGKVDRQALPEPETVRYQPAGRKPQTPVEEMIAGIWSSLLPVKEIHAEDNFFALGGHSLLATQVISRINEAFRIELPLRSLFEAPTLEDLAKQVELAVRKGDQNVMPAITPVGRNQATYPVSYAQQRLWFLDRLMTERTAYHIPFALRIRGELNVESLEQSFHALIKRHESLRTVFREVDGQAVQMVKETDEIALDVIDLCANEDPVQEAMRQINADLQTAFDLEQGPLFRAKLLQLATNEWILYINMHHIISDGWSMSIFIRELFSLYQAFVSGQESPLSEPAIQYVDFTVWQQNWLQGEVLEQQLAYWKQQLADVPVLQLPTDRPRPSEQTFHGATYQAIFPTTLLEKLQTLSQQEGTTLFMTLLAAFKVLLSRYSGQEDIAVGSPIAGRNHKEIEDLIGFFVNTLVFRTDLSGDPTFRELLKRVREVALGAYAHQDVPFEKVVDEVQPERHLSHTPLFQVMFALQNTPRNWSEVEGLDVETIPLEQETAKFDLTVTMAEAPEGLVAAFEYNTDLFEAATIERMAKQFQYLLEQIVERADQLVSRFQVLTGEERQLLVEWNQTQEDFPQDRFVFEWVMEQAKQNPDALAVVSPLGTLTYLELNQRANQLAHALLKRGIGSGTLVGICTERSPEYLIGLLGIVKAGGAYVSMDPTYPAERLAYMISDSEVSAVLTQAHLADRIESGSASILCLDRDWHLIAEEPTEEPVIEKDIDQLAYMIYTSGSTGKPKGVMITHRSLLNLVFWHQREYQLTPQDRTTLVAGTAFDASVWEVWPTLASGATLYIPTEEQRLSPAELRDWMIENQITISFLPTPLLESMLLLDWPRQVSLRKLLTGGDQLRSYPPADFPVEVVNHYGPTENTVVTTAVAVTPKENAPTTPPIGRPIANTEVYVLDSRLEPVPIGVPGELYVGGIGLARGYYGRPELTAASFIPHPFSADPNARLYKTGDLVRFLPDGNLEFLGRIDQQVKIRGFRIELGEIEAVLSSHPAVNECVVIARADESGNKRLVAYVVGKTGESISNQDLRQRLKQSLPDYMIPAAFVQMEALPLTANGKIDRKALPAPDASAYVDHTPFTAAGNEIEGKLVEIWQQVLRIEQVGVHDNFFQLGGDSILSLQVVARANQAGLKLTPKQLFEHQTIAELASVVDQIKPIEAEQGLVMGEVPFTPIQHWFFEQELDQPHHWNQSMFLLVKKPLDPEKLEQALKVLLYHHDALRLRYQKRGDEWFQFHAEIDETIPLHYVDLSDQSPSMQNTMMEQIAQEVQSGLNISEGPTWQIAYFHLGHDQPGRLLFVAHHLIVDGVSWRILLEDLQTVYEQLSQGKEVQLLPKTTSYKQWALKLQEYALSDALLAEADYWLSDSFKQETHLPKDQAEGENTEATLESVVLSLTEEETIQLIQEVPNKYHAHINEILLTALSLALSRWTKKRSHLVHLEGHGREEIVEDIDLSRTVGWFTSMYPVCLDLGEAGTQGEALKVIKEQLRQVPNRGLGYGLLRYLRPGMERENLQTCPSAEISFNYLGQFDSVTTEATLFAGEAPEFGGLQIHPANQRAHLLDIVAVITGGKLHVSWLFSKELFNRNTLIRVAEEFMEALRSFISPNDQGDIWSYSPTDFPDADLTDQDLTKVLSLLQKKRGRST</sequence>
<dbReference type="InterPro" id="IPR020845">
    <property type="entry name" value="AMP-binding_CS"/>
</dbReference>
<dbReference type="GO" id="GO:0044550">
    <property type="term" value="P:secondary metabolite biosynthetic process"/>
    <property type="evidence" value="ECO:0007669"/>
    <property type="project" value="UniProtKB-ARBA"/>
</dbReference>
<reference evidence="8 9" key="1">
    <citation type="submission" date="2016-10" db="EMBL/GenBank/DDBJ databases">
        <authorList>
            <person name="de Groot N.N."/>
        </authorList>
    </citation>
    <scope>NUCLEOTIDE SEQUENCE [LARGE SCALE GENOMIC DNA]</scope>
    <source>
        <strain evidence="8 9">DSM 44778</strain>
    </source>
</reference>
<dbReference type="Gene3D" id="3.30.559.30">
    <property type="entry name" value="Nonribosomal peptide synthetase, condensation domain"/>
    <property type="match status" value="7"/>
</dbReference>
<dbReference type="GO" id="GO:0008610">
    <property type="term" value="P:lipid biosynthetic process"/>
    <property type="evidence" value="ECO:0007669"/>
    <property type="project" value="UniProtKB-ARBA"/>
</dbReference>
<dbReference type="PANTHER" id="PTHR45527:SF1">
    <property type="entry name" value="FATTY ACID SYNTHASE"/>
    <property type="match status" value="1"/>
</dbReference>
<dbReference type="STRING" id="46223.SAMN05421852_11523"/>
<name>A0A1I3T517_9BACL</name>
<dbReference type="CDD" id="cd19534">
    <property type="entry name" value="E_NRPS"/>
    <property type="match status" value="2"/>
</dbReference>
<dbReference type="InterPro" id="IPR010071">
    <property type="entry name" value="AA_adenyl_dom"/>
</dbReference>
<dbReference type="PANTHER" id="PTHR45527">
    <property type="entry name" value="NONRIBOSOMAL PEPTIDE SYNTHETASE"/>
    <property type="match status" value="1"/>
</dbReference>
<protein>
    <submittedName>
        <fullName evidence="8">Non-ribosomal peptide synthase domain TIGR01720/amino acid adenylation domain-containing protein</fullName>
    </submittedName>
</protein>
<evidence type="ECO:0000313" key="8">
    <source>
        <dbReference type="EMBL" id="SFJ64597.1"/>
    </source>
</evidence>
<dbReference type="EMBL" id="FORR01000015">
    <property type="protein sequence ID" value="SFJ64597.1"/>
    <property type="molecule type" value="Genomic_DNA"/>
</dbReference>
<dbReference type="FunFam" id="3.40.50.12780:FF:000012">
    <property type="entry name" value="Non-ribosomal peptide synthetase"/>
    <property type="match status" value="5"/>
</dbReference>
<dbReference type="FunFam" id="3.30.300.30:FF:000010">
    <property type="entry name" value="Enterobactin synthetase component F"/>
    <property type="match status" value="5"/>
</dbReference>
<dbReference type="CDD" id="cd05930">
    <property type="entry name" value="A_NRPS"/>
    <property type="match status" value="2"/>
</dbReference>
<dbReference type="InterPro" id="IPR006162">
    <property type="entry name" value="Ppantetheine_attach_site"/>
</dbReference>
<dbReference type="InterPro" id="IPR020806">
    <property type="entry name" value="PKS_PP-bd"/>
</dbReference>
<dbReference type="NCBIfam" id="TIGR01720">
    <property type="entry name" value="NRPS-para261"/>
    <property type="match status" value="2"/>
</dbReference>
<dbReference type="Gene3D" id="3.30.300.30">
    <property type="match status" value="6"/>
</dbReference>
<dbReference type="Proteomes" id="UP000199545">
    <property type="component" value="Unassembled WGS sequence"/>
</dbReference>
<feature type="domain" description="Carrier" evidence="7">
    <location>
        <begin position="134"/>
        <end position="209"/>
    </location>
</feature>
<proteinExistence type="inferred from homology"/>
<dbReference type="RefSeq" id="WP_093230995.1">
    <property type="nucleotide sequence ID" value="NZ_FORR01000015.1"/>
</dbReference>
<dbReference type="PROSITE" id="PS50075">
    <property type="entry name" value="CARRIER"/>
    <property type="match status" value="6"/>
</dbReference>
<feature type="domain" description="Carrier" evidence="7">
    <location>
        <begin position="4809"/>
        <end position="4884"/>
    </location>
</feature>
<dbReference type="CDD" id="cd19543">
    <property type="entry name" value="DCL_NRPS"/>
    <property type="match status" value="1"/>
</dbReference>
<dbReference type="GO" id="GO:0003824">
    <property type="term" value="F:catalytic activity"/>
    <property type="evidence" value="ECO:0007669"/>
    <property type="project" value="UniProtKB-KW"/>
</dbReference>
<dbReference type="CDD" id="cd12115">
    <property type="entry name" value="A_NRPS_Sfm_like"/>
    <property type="match status" value="1"/>
</dbReference>
<dbReference type="FunFam" id="1.10.1200.10:FF:000005">
    <property type="entry name" value="Nonribosomal peptide synthetase 1"/>
    <property type="match status" value="5"/>
</dbReference>
<dbReference type="Gene3D" id="2.30.38.10">
    <property type="entry name" value="Luciferase, Domain 3"/>
    <property type="match status" value="5"/>
</dbReference>
<dbReference type="InterPro" id="IPR001242">
    <property type="entry name" value="Condensation_dom"/>
</dbReference>
<dbReference type="GO" id="GO:0005829">
    <property type="term" value="C:cytosol"/>
    <property type="evidence" value="ECO:0007669"/>
    <property type="project" value="TreeGrafter"/>
</dbReference>
<feature type="domain" description="Carrier" evidence="7">
    <location>
        <begin position="3757"/>
        <end position="3832"/>
    </location>
</feature>
<keyword evidence="4" id="KW-0597">Phosphoprotein</keyword>
<gene>
    <name evidence="8" type="ORF">SAMN05421852_11523</name>
</gene>
<feature type="domain" description="Carrier" evidence="7">
    <location>
        <begin position="5865"/>
        <end position="5939"/>
    </location>
</feature>
<evidence type="ECO:0000256" key="2">
    <source>
        <dbReference type="ARBA" id="ARBA00006432"/>
    </source>
</evidence>
<keyword evidence="6" id="KW-0045">Antibiotic biosynthesis</keyword>
<dbReference type="Pfam" id="PF00550">
    <property type="entry name" value="PP-binding"/>
    <property type="match status" value="6"/>
</dbReference>
<dbReference type="NCBIfam" id="NF004282">
    <property type="entry name" value="PRK05691.1"/>
    <property type="match status" value="7"/>
</dbReference>
<feature type="domain" description="Carrier" evidence="7">
    <location>
        <begin position="2246"/>
        <end position="2320"/>
    </location>
</feature>
<keyword evidence="5" id="KW-0677">Repeat</keyword>
<comment type="cofactor">
    <cofactor evidence="1">
        <name>pantetheine 4'-phosphate</name>
        <dbReference type="ChEBI" id="CHEBI:47942"/>
    </cofactor>
</comment>
<dbReference type="GO" id="GO:0017000">
    <property type="term" value="P:antibiotic biosynthetic process"/>
    <property type="evidence" value="ECO:0007669"/>
    <property type="project" value="UniProtKB-KW"/>
</dbReference>
<dbReference type="Pfam" id="PF00501">
    <property type="entry name" value="AMP-binding"/>
    <property type="match status" value="5"/>
</dbReference>
<dbReference type="InterPro" id="IPR025110">
    <property type="entry name" value="AMP-bd_C"/>
</dbReference>
<evidence type="ECO:0000256" key="6">
    <source>
        <dbReference type="ARBA" id="ARBA00023194"/>
    </source>
</evidence>
<accession>A0A1I3T517</accession>
<evidence type="ECO:0000256" key="3">
    <source>
        <dbReference type="ARBA" id="ARBA00022450"/>
    </source>
</evidence>
<comment type="similarity">
    <text evidence="2">Belongs to the ATP-dependent AMP-binding enzyme family.</text>
</comment>
<evidence type="ECO:0000259" key="7">
    <source>
        <dbReference type="PROSITE" id="PS50075"/>
    </source>
</evidence>
<dbReference type="FunFam" id="3.30.559.10:FF:000012">
    <property type="entry name" value="Non-ribosomal peptide synthetase"/>
    <property type="match status" value="4"/>
</dbReference>
<evidence type="ECO:0000256" key="5">
    <source>
        <dbReference type="ARBA" id="ARBA00022737"/>
    </source>
</evidence>
<evidence type="ECO:0000256" key="1">
    <source>
        <dbReference type="ARBA" id="ARBA00001957"/>
    </source>
</evidence>
<feature type="domain" description="Carrier" evidence="7">
    <location>
        <begin position="1191"/>
        <end position="1266"/>
    </location>
</feature>
<dbReference type="SUPFAM" id="SSF52777">
    <property type="entry name" value="CoA-dependent acyltransferases"/>
    <property type="match status" value="14"/>
</dbReference>
<dbReference type="InterPro" id="IPR023213">
    <property type="entry name" value="CAT-like_dom_sf"/>
</dbReference>
<keyword evidence="3" id="KW-0596">Phosphopantetheine</keyword>
<dbReference type="OrthoDB" id="9765680at2"/>
<dbReference type="PROSITE" id="PS00455">
    <property type="entry name" value="AMP_BINDING"/>
    <property type="match status" value="5"/>
</dbReference>
<evidence type="ECO:0000256" key="4">
    <source>
        <dbReference type="ARBA" id="ARBA00022553"/>
    </source>
</evidence>
<dbReference type="InterPro" id="IPR000873">
    <property type="entry name" value="AMP-dep_synth/lig_dom"/>
</dbReference>
<dbReference type="CDD" id="cd17651">
    <property type="entry name" value="A_NRPS_VisG_like"/>
    <property type="match status" value="1"/>
</dbReference>
<keyword evidence="9" id="KW-1185">Reference proteome</keyword>
<dbReference type="SUPFAM" id="SSF56801">
    <property type="entry name" value="Acetyl-CoA synthetase-like"/>
    <property type="match status" value="6"/>
</dbReference>
<dbReference type="InterPro" id="IPR009081">
    <property type="entry name" value="PP-bd_ACP"/>
</dbReference>
<dbReference type="Gene3D" id="3.30.559.10">
    <property type="entry name" value="Chloramphenicol acetyltransferase-like domain"/>
    <property type="match status" value="7"/>
</dbReference>
<dbReference type="InterPro" id="IPR036736">
    <property type="entry name" value="ACP-like_sf"/>
</dbReference>
<dbReference type="CDD" id="cd12117">
    <property type="entry name" value="A_NRPS_Srf_like"/>
    <property type="match status" value="1"/>
</dbReference>
<dbReference type="Pfam" id="PF13193">
    <property type="entry name" value="AMP-binding_C"/>
    <property type="match status" value="6"/>
</dbReference>
<dbReference type="GO" id="GO:0031177">
    <property type="term" value="F:phosphopantetheine binding"/>
    <property type="evidence" value="ECO:0007669"/>
    <property type="project" value="InterPro"/>
</dbReference>
<dbReference type="SMART" id="SM00823">
    <property type="entry name" value="PKS_PP"/>
    <property type="match status" value="6"/>
</dbReference>
<dbReference type="InterPro" id="IPR010060">
    <property type="entry name" value="NRPS_synth"/>
</dbReference>